<organism evidence="3 4">
    <name type="scientific">Cryptosporidium andersoni</name>
    <dbReference type="NCBI Taxonomy" id="117008"/>
    <lineage>
        <taxon>Eukaryota</taxon>
        <taxon>Sar</taxon>
        <taxon>Alveolata</taxon>
        <taxon>Apicomplexa</taxon>
        <taxon>Conoidasida</taxon>
        <taxon>Coccidia</taxon>
        <taxon>Eucoccidiorida</taxon>
        <taxon>Eimeriorina</taxon>
        <taxon>Cryptosporidiidae</taxon>
        <taxon>Cryptosporidium</taxon>
    </lineage>
</organism>
<dbReference type="RefSeq" id="XP_067070112.1">
    <property type="nucleotide sequence ID" value="XM_067213717.1"/>
</dbReference>
<comment type="caution">
    <text evidence="3">The sequence shown here is derived from an EMBL/GenBank/DDBJ whole genome shotgun (WGS) entry which is preliminary data.</text>
</comment>
<feature type="transmembrane region" description="Helical" evidence="1">
    <location>
        <begin position="250"/>
        <end position="269"/>
    </location>
</feature>
<dbReference type="EMBL" id="LRBS01000003">
    <property type="protein sequence ID" value="OII78266.1"/>
    <property type="molecule type" value="Genomic_DNA"/>
</dbReference>
<dbReference type="Proteomes" id="UP000186804">
    <property type="component" value="Unassembled WGS sequence"/>
</dbReference>
<keyword evidence="4" id="KW-1185">Reference proteome</keyword>
<feature type="signal peptide" evidence="2">
    <location>
        <begin position="1"/>
        <end position="22"/>
    </location>
</feature>
<dbReference type="GeneID" id="92367675"/>
<dbReference type="OrthoDB" id="338796at2759"/>
<feature type="transmembrane region" description="Helical" evidence="1">
    <location>
        <begin position="1135"/>
        <end position="1162"/>
    </location>
</feature>
<sequence>MNFGYFRIILLFIAVIAVPSQCMEVGEENNTISLEKEIVNVNTTENNSKINEIVNDVRKDLNSPLVQRILNGIRDFFNEIGKLILLLWREIEKSINKPIVNSQFTSNNSNDEVDANYNKSKRVLLDLVRYQNSSLLEDKDTNFALKTTSGHPSSNMKKKYLDNFQEEEELLSPIVLSLVYIGLFITCWVIAFIRDRVDWISICKKPHAVYLQQIPNKIMYEKKVPLIERQMILPWIYIPSVNVTVGHIRIITMVIQTIFFPVSIVYLILSGFKYQHYNFGLLYNKLKELYDSLIANNLYPNYYYIISFMTSKDILENKKKLGKIVDNTTVQMYNNWLDQESLLLLNVVRELKYTDETENFFTSFQVHKWADDFWFRLDSTNVNRIIELLPRIAPIILLTKIQFREPVSLDYLRRVKMYMIGIENQGVYVRDWLNTNIKQNNPKLCMPFNWIPRKPIGSINILLHNNGINVLIEEYRKRIGVYAEASIQLFFDTKSNKIANVECYLWFSDEMQSLCIHPTILCNCTKGIDALDWFGPFGFIPFETIISTPQIDTINGTITLMRKKKAIFSDRIDKNLSISSQVFSTIQSEYLLPSIQFSMINNKDEILNVTTILNKFRYNSRTYCKPIGNLSISTESTCSFESVLTKVSYLPNSVMKSNTNDVFWGDKLSIRSNLGTQDYLFDNNSYFWDFDMPVPFTAVPVIINGVLTYIWLNYDSLLLCIQRKDKAIQEDCNQQDNLNSTTDENIQCSADNNTISLTQLKTFDNRFQIESCSSTPNSDFNFEVMEAENISEQRDPDSSLTNKKIMNNVRVENLNNETQLLKGANIWKPFDPSLTKILGIYTSNKIVNLHPIYGVPGVLGSVICTRGYAIGSIVNTRILTDSIEEIPEEYKKFIEAQVLLTFEGGFVLKISTFTLGMASAIKSNLDEILKNMEDSVMNSTKYLTESTDEKEVLSNINNLASTLLSNGISPPDIALRSQKLFEFQSQSFKASLLKFFMEFHPVSGSLNWNSASPRIYRWLSYVTSSTIAHFFTFYMLSVMSRRHPIWNGVIVGYLAYFILNICKSILNKCMNFPCILQTMNIRQQAAHMHYRLWINWISFSTSILLFIILTILTILQSIKEENNTVTSNSILLNEMYFAIGTWIAVLVLSVLSLILQPLFLALTHAILIYISQNYNYLDGIMVKTKYIRSSEVTKTGYFPVRPDGIIKIQNDIYSRY</sequence>
<feature type="transmembrane region" description="Helical" evidence="1">
    <location>
        <begin position="1092"/>
        <end position="1115"/>
    </location>
</feature>
<dbReference type="AlphaFoldDB" id="A0A1J4MVH3"/>
<keyword evidence="1" id="KW-1133">Transmembrane helix</keyword>
<evidence type="ECO:0000313" key="4">
    <source>
        <dbReference type="Proteomes" id="UP000186804"/>
    </source>
</evidence>
<protein>
    <submittedName>
        <fullName evidence="3">Uncharacterized protein</fullName>
    </submittedName>
</protein>
<feature type="chain" id="PRO_5012339751" evidence="2">
    <location>
        <begin position="23"/>
        <end position="1216"/>
    </location>
</feature>
<dbReference type="VEuPathDB" id="CryptoDB:cand_034910"/>
<gene>
    <name evidence="3" type="ORF">cand_034910</name>
</gene>
<reference evidence="3 4" key="1">
    <citation type="submission" date="2016-10" db="EMBL/GenBank/DDBJ databases">
        <title>Reductive evolution of mitochondrial metabolism and differential evolution of invasion-related proteins in Cryptosporidium.</title>
        <authorList>
            <person name="Liu S."/>
            <person name="Roellig D.M."/>
            <person name="Guo Y."/>
            <person name="Li N."/>
            <person name="Frace M.A."/>
            <person name="Tang K."/>
            <person name="Zhang L."/>
            <person name="Feng Y."/>
            <person name="Xiao L."/>
        </authorList>
    </citation>
    <scope>NUCLEOTIDE SEQUENCE [LARGE SCALE GENOMIC DNA]</scope>
    <source>
        <strain evidence="3">30847</strain>
    </source>
</reference>
<feature type="transmembrane region" description="Helical" evidence="1">
    <location>
        <begin position="1045"/>
        <end position="1062"/>
    </location>
</feature>
<evidence type="ECO:0000256" key="1">
    <source>
        <dbReference type="SAM" id="Phobius"/>
    </source>
</evidence>
<keyword evidence="2" id="KW-0732">Signal</keyword>
<proteinExistence type="predicted"/>
<keyword evidence="1" id="KW-0812">Transmembrane</keyword>
<feature type="transmembrane region" description="Helical" evidence="1">
    <location>
        <begin position="170"/>
        <end position="193"/>
    </location>
</feature>
<name>A0A1J4MVH3_9CRYT</name>
<evidence type="ECO:0000313" key="3">
    <source>
        <dbReference type="EMBL" id="OII78266.1"/>
    </source>
</evidence>
<evidence type="ECO:0000256" key="2">
    <source>
        <dbReference type="SAM" id="SignalP"/>
    </source>
</evidence>
<accession>A0A1J4MVH3</accession>
<keyword evidence="1" id="KW-0472">Membrane</keyword>